<evidence type="ECO:0000256" key="2">
    <source>
        <dbReference type="ARBA" id="ARBA00023125"/>
    </source>
</evidence>
<keyword evidence="1" id="KW-0805">Transcription regulation</keyword>
<accession>A0ABT4NW00</accession>
<dbReference type="InterPro" id="IPR016032">
    <property type="entry name" value="Sig_transdc_resp-reg_C-effctor"/>
</dbReference>
<dbReference type="EMBL" id="JAPWIS010000057">
    <property type="protein sequence ID" value="MCZ4590577.1"/>
    <property type="molecule type" value="Genomic_DNA"/>
</dbReference>
<dbReference type="PROSITE" id="PS00622">
    <property type="entry name" value="HTH_LUXR_1"/>
    <property type="match status" value="1"/>
</dbReference>
<dbReference type="PROSITE" id="PS50043">
    <property type="entry name" value="HTH_LUXR_2"/>
    <property type="match status" value="1"/>
</dbReference>
<keyword evidence="6" id="KW-1185">Reference proteome</keyword>
<dbReference type="InterPro" id="IPR036388">
    <property type="entry name" value="WH-like_DNA-bd_sf"/>
</dbReference>
<name>A0ABT4NW00_RHOOP</name>
<dbReference type="CDD" id="cd06170">
    <property type="entry name" value="LuxR_C_like"/>
    <property type="match status" value="1"/>
</dbReference>
<dbReference type="SUPFAM" id="SSF55781">
    <property type="entry name" value="GAF domain-like"/>
    <property type="match status" value="1"/>
</dbReference>
<reference evidence="5" key="1">
    <citation type="submission" date="2022-12" db="EMBL/GenBank/DDBJ databases">
        <authorList>
            <person name="Krivoruchko A.V."/>
            <person name="Elkin A."/>
        </authorList>
    </citation>
    <scope>NUCLEOTIDE SEQUENCE</scope>
    <source>
        <strain evidence="5">IEGM 249</strain>
    </source>
</reference>
<dbReference type="Pfam" id="PF01590">
    <property type="entry name" value="GAF"/>
    <property type="match status" value="1"/>
</dbReference>
<evidence type="ECO:0000313" key="6">
    <source>
        <dbReference type="Proteomes" id="UP001066327"/>
    </source>
</evidence>
<dbReference type="InterPro" id="IPR029016">
    <property type="entry name" value="GAF-like_dom_sf"/>
</dbReference>
<dbReference type="InterPro" id="IPR000792">
    <property type="entry name" value="Tscrpt_reg_LuxR_C"/>
</dbReference>
<dbReference type="PANTHER" id="PTHR44688">
    <property type="entry name" value="DNA-BINDING TRANSCRIPTIONAL ACTIVATOR DEVR_DOSR"/>
    <property type="match status" value="1"/>
</dbReference>
<evidence type="ECO:0000256" key="3">
    <source>
        <dbReference type="ARBA" id="ARBA00023163"/>
    </source>
</evidence>
<dbReference type="SUPFAM" id="SSF46894">
    <property type="entry name" value="C-terminal effector domain of the bipartite response regulators"/>
    <property type="match status" value="1"/>
</dbReference>
<dbReference type="InterPro" id="IPR003018">
    <property type="entry name" value="GAF"/>
</dbReference>
<sequence>MTQMKTGPTVGEDASLELLGADLAGAIERGLIEPQQLPDASRLLKQLELLESRSAERRLTRFVETLDELRERTRASYDSDTVEHLLTNTFAPMCASLGFRRALISTIDHRTWKPESLYIDEGLSGTESGLRSYLDQVTIDLADAPLEANALRQRRPCLVSSPQTHKHTFKPLMSVSNSQGYVVAPVVSRTRVVGMVHADQFEDPATPTDRDKITVLTGTLGLAVEGVSQGRRLTSFLDRVENIVSVSLGRSDGDTQTEPVAGDAAITGRRGVSAMTPRQHRVLGYLANGYTNAQIARELGVSEATVKTHISHIFRKMGVRSRAAAAAAYRTDGVRRRRS</sequence>
<dbReference type="Gene3D" id="3.30.450.40">
    <property type="match status" value="1"/>
</dbReference>
<keyword evidence="3" id="KW-0804">Transcription</keyword>
<evidence type="ECO:0000259" key="4">
    <source>
        <dbReference type="PROSITE" id="PS50043"/>
    </source>
</evidence>
<dbReference type="Pfam" id="PF00196">
    <property type="entry name" value="GerE"/>
    <property type="match status" value="1"/>
</dbReference>
<gene>
    <name evidence="5" type="ORF">O4328_44415</name>
</gene>
<dbReference type="Gene3D" id="1.10.10.10">
    <property type="entry name" value="Winged helix-like DNA-binding domain superfamily/Winged helix DNA-binding domain"/>
    <property type="match status" value="1"/>
</dbReference>
<dbReference type="PANTHER" id="PTHR44688:SF16">
    <property type="entry name" value="DNA-BINDING TRANSCRIPTIONAL ACTIVATOR DEVR_DOSR"/>
    <property type="match status" value="1"/>
</dbReference>
<dbReference type="Proteomes" id="UP001066327">
    <property type="component" value="Unassembled WGS sequence"/>
</dbReference>
<dbReference type="RefSeq" id="WP_269593129.1">
    <property type="nucleotide sequence ID" value="NZ_JAPWIS010000057.1"/>
</dbReference>
<protein>
    <submittedName>
        <fullName evidence="5">LuxR C-terminal-related transcriptional regulator</fullName>
    </submittedName>
</protein>
<feature type="domain" description="HTH luxR-type" evidence="4">
    <location>
        <begin position="268"/>
        <end position="333"/>
    </location>
</feature>
<dbReference type="PRINTS" id="PR00038">
    <property type="entry name" value="HTHLUXR"/>
</dbReference>
<evidence type="ECO:0000313" key="5">
    <source>
        <dbReference type="EMBL" id="MCZ4590577.1"/>
    </source>
</evidence>
<comment type="caution">
    <text evidence="5">The sequence shown here is derived from an EMBL/GenBank/DDBJ whole genome shotgun (WGS) entry which is preliminary data.</text>
</comment>
<organism evidence="5 6">
    <name type="scientific">Rhodococcus opacus</name>
    <name type="common">Nocardia opaca</name>
    <dbReference type="NCBI Taxonomy" id="37919"/>
    <lineage>
        <taxon>Bacteria</taxon>
        <taxon>Bacillati</taxon>
        <taxon>Actinomycetota</taxon>
        <taxon>Actinomycetes</taxon>
        <taxon>Mycobacteriales</taxon>
        <taxon>Nocardiaceae</taxon>
        <taxon>Rhodococcus</taxon>
    </lineage>
</organism>
<dbReference type="SMART" id="SM00421">
    <property type="entry name" value="HTH_LUXR"/>
    <property type="match status" value="1"/>
</dbReference>
<keyword evidence="2" id="KW-0238">DNA-binding</keyword>
<evidence type="ECO:0000256" key="1">
    <source>
        <dbReference type="ARBA" id="ARBA00023015"/>
    </source>
</evidence>
<proteinExistence type="predicted"/>